<dbReference type="RefSeq" id="WP_134193237.1">
    <property type="nucleotide sequence ID" value="NZ_JBHLUW010000022.1"/>
</dbReference>
<organism evidence="1 2">
    <name type="scientific">Paraburkholderia rhizosphaerae</name>
    <dbReference type="NCBI Taxonomy" id="480658"/>
    <lineage>
        <taxon>Bacteria</taxon>
        <taxon>Pseudomonadati</taxon>
        <taxon>Pseudomonadota</taxon>
        <taxon>Betaproteobacteria</taxon>
        <taxon>Burkholderiales</taxon>
        <taxon>Burkholderiaceae</taxon>
        <taxon>Paraburkholderia</taxon>
    </lineage>
</organism>
<keyword evidence="2" id="KW-1185">Reference proteome</keyword>
<evidence type="ECO:0000313" key="2">
    <source>
        <dbReference type="Proteomes" id="UP000295509"/>
    </source>
</evidence>
<evidence type="ECO:0000313" key="1">
    <source>
        <dbReference type="EMBL" id="TDY46476.1"/>
    </source>
</evidence>
<dbReference type="AlphaFoldDB" id="A0A4R8LM97"/>
<name>A0A4R8LM97_9BURK</name>
<comment type="caution">
    <text evidence="1">The sequence shown here is derived from an EMBL/GenBank/DDBJ whole genome shotgun (WGS) entry which is preliminary data.</text>
</comment>
<accession>A0A4R8LM97</accession>
<reference evidence="1 2" key="1">
    <citation type="submission" date="2019-03" db="EMBL/GenBank/DDBJ databases">
        <title>Genomic Encyclopedia of Type Strains, Phase III (KMG-III): the genomes of soil and plant-associated and newly described type strains.</title>
        <authorList>
            <person name="Whitman W."/>
        </authorList>
    </citation>
    <scope>NUCLEOTIDE SEQUENCE [LARGE SCALE GENOMIC DNA]</scope>
    <source>
        <strain evidence="1 2">LMG 29544</strain>
    </source>
</reference>
<sequence length="59" mass="6615">MSKGQLIKARVGQMIERERNRCLIAMGAAAWAVHDEWVTAYIVASAKEWLTQQAAEGRL</sequence>
<dbReference type="EMBL" id="SORE01000013">
    <property type="protein sequence ID" value="TDY46476.1"/>
    <property type="molecule type" value="Genomic_DNA"/>
</dbReference>
<dbReference type="OrthoDB" id="9945684at2"/>
<protein>
    <submittedName>
        <fullName evidence="1">Uncharacterized protein</fullName>
    </submittedName>
</protein>
<gene>
    <name evidence="1" type="ORF">BX592_113104</name>
</gene>
<proteinExistence type="predicted"/>
<dbReference type="Proteomes" id="UP000295509">
    <property type="component" value="Unassembled WGS sequence"/>
</dbReference>